<dbReference type="PANTHER" id="PTHR43034">
    <property type="entry name" value="ION-TRANSLOCATING OXIDOREDUCTASE COMPLEX SUBUNIT C"/>
    <property type="match status" value="1"/>
</dbReference>
<keyword evidence="3" id="KW-1278">Translocase</keyword>
<dbReference type="EMBL" id="AP022360">
    <property type="protein sequence ID" value="BBU83692.1"/>
    <property type="molecule type" value="Genomic_DNA"/>
</dbReference>
<evidence type="ECO:0000256" key="3">
    <source>
        <dbReference type="ARBA" id="ARBA00022967"/>
    </source>
</evidence>
<name>A0A8S0FU32_ECOLX</name>
<evidence type="ECO:0000256" key="4">
    <source>
        <dbReference type="ARBA" id="ARBA00023004"/>
    </source>
</evidence>
<dbReference type="InterPro" id="IPR037225">
    <property type="entry name" value="Nuo51_FMN-bd_sf"/>
</dbReference>
<gene>
    <name evidence="7" type="ORF">EIMP300_50920</name>
</gene>
<evidence type="ECO:0000256" key="2">
    <source>
        <dbReference type="ARBA" id="ARBA00022723"/>
    </source>
</evidence>
<dbReference type="GO" id="GO:0016020">
    <property type="term" value="C:membrane"/>
    <property type="evidence" value="ECO:0007669"/>
    <property type="project" value="InterPro"/>
</dbReference>
<dbReference type="GO" id="GO:0046872">
    <property type="term" value="F:metal ion binding"/>
    <property type="evidence" value="ECO:0007669"/>
    <property type="project" value="UniProtKB-KW"/>
</dbReference>
<sequence>MIIDADGEDCWIPRDGWADYRSRSREELIERIHQFGVAGLGGAGFPTGVKLQGGGDKIETLIINAAECEPYITADDRLMQDCAAQVVEGIRILAHILQHARNSYRH</sequence>
<keyword evidence="2" id="KW-0479">Metal-binding</keyword>
<evidence type="ECO:0000256" key="5">
    <source>
        <dbReference type="ARBA" id="ARBA00023014"/>
    </source>
</evidence>
<dbReference type="AlphaFoldDB" id="A0A8S0FU32"/>
<keyword evidence="5" id="KW-0411">Iron-sulfur</keyword>
<dbReference type="GO" id="GO:0009055">
    <property type="term" value="F:electron transfer activity"/>
    <property type="evidence" value="ECO:0007669"/>
    <property type="project" value="InterPro"/>
</dbReference>
<dbReference type="SUPFAM" id="SSF142019">
    <property type="entry name" value="Nqo1 FMN-binding domain-like"/>
    <property type="match status" value="1"/>
</dbReference>
<evidence type="ECO:0000259" key="6">
    <source>
        <dbReference type="Pfam" id="PF01512"/>
    </source>
</evidence>
<organism evidence="7 8">
    <name type="scientific">Escherichia coli</name>
    <dbReference type="NCBI Taxonomy" id="562"/>
    <lineage>
        <taxon>Bacteria</taxon>
        <taxon>Pseudomonadati</taxon>
        <taxon>Pseudomonadota</taxon>
        <taxon>Gammaproteobacteria</taxon>
        <taxon>Enterobacterales</taxon>
        <taxon>Enterobacteriaceae</taxon>
        <taxon>Escherichia</taxon>
    </lineage>
</organism>
<feature type="domain" description="NADH-ubiquinone oxidoreductase 51kDa subunit FMN-binding" evidence="6">
    <location>
        <begin position="32"/>
        <end position="100"/>
    </location>
</feature>
<protein>
    <recommendedName>
        <fullName evidence="6">NADH-ubiquinone oxidoreductase 51kDa subunit FMN-binding domain-containing protein</fullName>
    </recommendedName>
</protein>
<dbReference type="GO" id="GO:0051539">
    <property type="term" value="F:4 iron, 4 sulfur cluster binding"/>
    <property type="evidence" value="ECO:0007669"/>
    <property type="project" value="UniProtKB-KW"/>
</dbReference>
<dbReference type="Gene3D" id="3.40.50.11540">
    <property type="entry name" value="NADH-ubiquinone oxidoreductase 51kDa subunit"/>
    <property type="match status" value="1"/>
</dbReference>
<evidence type="ECO:0000256" key="1">
    <source>
        <dbReference type="ARBA" id="ARBA00022485"/>
    </source>
</evidence>
<dbReference type="PANTHER" id="PTHR43034:SF2">
    <property type="entry name" value="ION-TRANSLOCATING OXIDOREDUCTASE COMPLEX SUBUNIT C"/>
    <property type="match status" value="1"/>
</dbReference>
<accession>A0A8S0FU32</accession>
<evidence type="ECO:0000313" key="7">
    <source>
        <dbReference type="EMBL" id="BBU83692.1"/>
    </source>
</evidence>
<dbReference type="InterPro" id="IPR010208">
    <property type="entry name" value="Ion_transpt_RnfC/RsxC"/>
</dbReference>
<keyword evidence="4" id="KW-0408">Iron</keyword>
<keyword evidence="1" id="KW-0004">4Fe-4S</keyword>
<dbReference type="Pfam" id="PF01512">
    <property type="entry name" value="Complex1_51K"/>
    <property type="match status" value="1"/>
</dbReference>
<reference evidence="7 8" key="1">
    <citation type="submission" date="2020-01" db="EMBL/GenBank/DDBJ databases">
        <title>Dynamics of blaIMP-6 dissemination in carbapenem resistant Enterobacteriacea isolated from regional surveillance in Osaka, Japan.</title>
        <authorList>
            <person name="Abe R."/>
            <person name="Akeda Y."/>
            <person name="Sugawara Y."/>
            <person name="Yamamoto N."/>
            <person name="Tomono K."/>
            <person name="Takeuchi D."/>
            <person name="Kawahara R."/>
            <person name="Hamada S."/>
        </authorList>
    </citation>
    <scope>NUCLEOTIDE SEQUENCE [LARGE SCALE GENOMIC DNA]</scope>
    <source>
        <strain evidence="7 8">E300</strain>
    </source>
</reference>
<evidence type="ECO:0000313" key="8">
    <source>
        <dbReference type="Proteomes" id="UP000467488"/>
    </source>
</evidence>
<dbReference type="Proteomes" id="UP000467488">
    <property type="component" value="Chromosome"/>
</dbReference>
<proteinExistence type="predicted"/>
<dbReference type="InterPro" id="IPR011538">
    <property type="entry name" value="Nuo51_FMN-bd"/>
</dbReference>